<dbReference type="NCBIfam" id="NF009118">
    <property type="entry name" value="PRK12469.1"/>
    <property type="match status" value="1"/>
</dbReference>
<dbReference type="GO" id="GO:0006352">
    <property type="term" value="P:DNA-templated transcription initiation"/>
    <property type="evidence" value="ECO:0007669"/>
    <property type="project" value="InterPro"/>
</dbReference>
<dbReference type="GO" id="GO:0003677">
    <property type="term" value="F:DNA binding"/>
    <property type="evidence" value="ECO:0007669"/>
    <property type="project" value="UniProtKB-KW"/>
</dbReference>
<dbReference type="PROSITE" id="PS50044">
    <property type="entry name" value="SIGMA54_3"/>
    <property type="match status" value="1"/>
</dbReference>
<dbReference type="EMBL" id="AMRV01000002">
    <property type="protein sequence ID" value="EMD83715.1"/>
    <property type="molecule type" value="Genomic_DNA"/>
</dbReference>
<dbReference type="Proteomes" id="UP000011717">
    <property type="component" value="Unassembled WGS sequence"/>
</dbReference>
<protein>
    <recommendedName>
        <fullName evidence="9">RNA polymerase sigma-54 factor</fullName>
    </recommendedName>
</protein>
<dbReference type="PIRSF" id="PIRSF000774">
    <property type="entry name" value="RpoN"/>
    <property type="match status" value="1"/>
</dbReference>
<evidence type="ECO:0000256" key="8">
    <source>
        <dbReference type="ARBA" id="ARBA00023163"/>
    </source>
</evidence>
<keyword evidence="8 9" id="KW-0804">Transcription</keyword>
<feature type="domain" description="RNA polymerase sigma factor 54 DNA-binding" evidence="11">
    <location>
        <begin position="325"/>
        <end position="483"/>
    </location>
</feature>
<keyword evidence="4 9" id="KW-0548">Nucleotidyltransferase</keyword>
<dbReference type="InterPro" id="IPR007046">
    <property type="entry name" value="RNA_pol_sigma_54_core-bd"/>
</dbReference>
<comment type="function">
    <text evidence="9">Sigma factors are initiation factors that promote the attachment of RNA polymerase to specific initiation sites and are then released.</text>
</comment>
<dbReference type="PANTHER" id="PTHR32248">
    <property type="entry name" value="RNA POLYMERASE SIGMA-54 FACTOR"/>
    <property type="match status" value="1"/>
</dbReference>
<feature type="domain" description="RNA polymerase sigma factor 54 core-binding" evidence="12">
    <location>
        <begin position="126"/>
        <end position="309"/>
    </location>
</feature>
<dbReference type="PRINTS" id="PR00045">
    <property type="entry name" value="SIGMA54FCT"/>
</dbReference>
<dbReference type="GO" id="GO:0001216">
    <property type="term" value="F:DNA-binding transcription activator activity"/>
    <property type="evidence" value="ECO:0007669"/>
    <property type="project" value="InterPro"/>
</dbReference>
<feature type="compositionally biased region" description="Basic and acidic residues" evidence="10">
    <location>
        <begin position="28"/>
        <end position="38"/>
    </location>
</feature>
<dbReference type="InterPro" id="IPR038709">
    <property type="entry name" value="RpoN_core-bd_sf"/>
</dbReference>
<dbReference type="GO" id="GO:0016779">
    <property type="term" value="F:nucleotidyltransferase activity"/>
    <property type="evidence" value="ECO:0007669"/>
    <property type="project" value="UniProtKB-KW"/>
</dbReference>
<dbReference type="PANTHER" id="PTHR32248:SF4">
    <property type="entry name" value="RNA POLYMERASE SIGMA-54 FACTOR"/>
    <property type="match status" value="1"/>
</dbReference>
<keyword evidence="14" id="KW-1185">Reference proteome</keyword>
<dbReference type="InterPro" id="IPR007634">
    <property type="entry name" value="RNA_pol_sigma_54_DNA-bd"/>
</dbReference>
<dbReference type="GO" id="GO:0000428">
    <property type="term" value="C:DNA-directed RNA polymerase complex"/>
    <property type="evidence" value="ECO:0007669"/>
    <property type="project" value="UniProtKB-KW"/>
</dbReference>
<evidence type="ECO:0000256" key="1">
    <source>
        <dbReference type="ARBA" id="ARBA00008798"/>
    </source>
</evidence>
<keyword evidence="7 9" id="KW-0238">DNA-binding</keyword>
<dbReference type="AlphaFoldDB" id="M2SED0"/>
<keyword evidence="2 9" id="KW-0240">DNA-directed RNA polymerase</keyword>
<gene>
    <name evidence="13" type="ORF">C725_0687</name>
</gene>
<evidence type="ECO:0000256" key="9">
    <source>
        <dbReference type="PIRNR" id="PIRNR000774"/>
    </source>
</evidence>
<dbReference type="Pfam" id="PF00309">
    <property type="entry name" value="Sigma54_AID"/>
    <property type="match status" value="1"/>
</dbReference>
<dbReference type="GO" id="GO:0016987">
    <property type="term" value="F:sigma factor activity"/>
    <property type="evidence" value="ECO:0007669"/>
    <property type="project" value="UniProtKB-KW"/>
</dbReference>
<evidence type="ECO:0000256" key="7">
    <source>
        <dbReference type="ARBA" id="ARBA00023125"/>
    </source>
</evidence>
<accession>M2SED0</accession>
<dbReference type="NCBIfam" id="TIGR02395">
    <property type="entry name" value="rpoN_sigma"/>
    <property type="match status" value="1"/>
</dbReference>
<proteinExistence type="inferred from homology"/>
<dbReference type="Gene3D" id="1.10.10.1330">
    <property type="entry name" value="RNA polymerase sigma-54 factor, core-binding domain"/>
    <property type="match status" value="1"/>
</dbReference>
<evidence type="ECO:0000256" key="3">
    <source>
        <dbReference type="ARBA" id="ARBA00022679"/>
    </source>
</evidence>
<evidence type="ECO:0000259" key="12">
    <source>
        <dbReference type="Pfam" id="PF04963"/>
    </source>
</evidence>
<comment type="similarity">
    <text evidence="1 9">Belongs to the sigma-54 factor family.</text>
</comment>
<dbReference type="NCBIfam" id="NF004596">
    <property type="entry name" value="PRK05932.1-3"/>
    <property type="match status" value="1"/>
</dbReference>
<sequence length="494" mass="52941">MTPQLQQAIKLLALSNVELEGFLQGELEKNPLLDRSDAPDSGETGGTDADARERASAAESAGTDELIAAGGSERDAPLDVDYGAETFHHDGVSDQPVRDPDGGYTVGSDYGIGSGGGEDFVDPGEINAAARSLHDFLLEQAGLLIRADQIIASDIIDSIDPAGYFTGSLTEAADRLGVPEARVEAVLLAIQTFEPTGVGARDLAECLVIQAKEADRYDPAMKMMLSRLDLVARGELAALQRLCRVDAEDMADMLAELRGYNPKPGLAYGAAGDAAPIIPDVFISADAEGGWKVELNQATLPRILVNRTYAATLAADGARSKETKAFLSECLSSANWLMNALDQRQRTIVKVATELVKQQDGFFRHGVSKLRPLTLRAVADQIEMHESTVSRVTSNKYLSCERGLFELKYFFTSAIGTAEGEDVSAEAVKSRISALIGAESPKKVLSDDKLVTLLKAEGFDIARRTVAKYRESLNIGSSVQRRRAYKLGAASRAA</sequence>
<dbReference type="InterPro" id="IPR000394">
    <property type="entry name" value="RNA_pol_sigma_54"/>
</dbReference>
<evidence type="ECO:0000256" key="5">
    <source>
        <dbReference type="ARBA" id="ARBA00023015"/>
    </source>
</evidence>
<evidence type="ECO:0000313" key="13">
    <source>
        <dbReference type="EMBL" id="EMD83715.1"/>
    </source>
</evidence>
<dbReference type="Pfam" id="PF04963">
    <property type="entry name" value="Sigma54_CBD"/>
    <property type="match status" value="1"/>
</dbReference>
<dbReference type="PATRIC" id="fig|1234595.3.peg.686"/>
<comment type="caution">
    <text evidence="13">The sequence shown here is derived from an EMBL/GenBank/DDBJ whole genome shotgun (WGS) entry which is preliminary data.</text>
</comment>
<dbReference type="PROSITE" id="PS00718">
    <property type="entry name" value="SIGMA54_2"/>
    <property type="match status" value="1"/>
</dbReference>
<dbReference type="PROSITE" id="PS00717">
    <property type="entry name" value="SIGMA54_1"/>
    <property type="match status" value="1"/>
</dbReference>
<feature type="region of interest" description="Disordered" evidence="10">
    <location>
        <begin position="28"/>
        <end position="109"/>
    </location>
</feature>
<dbReference type="Pfam" id="PF04552">
    <property type="entry name" value="Sigma54_DBD"/>
    <property type="match status" value="1"/>
</dbReference>
<reference evidence="13 14" key="1">
    <citation type="journal article" date="2013" name="Genome Announc.">
        <title>Draft Genome Sequence of Strain JLT2015T, Belonging to the Family Sphingomonadaceae of the Alphaproteobacteria.</title>
        <authorList>
            <person name="Tang K."/>
            <person name="Liu K."/>
            <person name="Li S."/>
            <person name="Jiao N."/>
        </authorList>
    </citation>
    <scope>NUCLEOTIDE SEQUENCE [LARGE SCALE GENOMIC DNA]</scope>
    <source>
        <strain evidence="13 14">JLT2015</strain>
    </source>
</reference>
<keyword evidence="3 9" id="KW-0808">Transferase</keyword>
<evidence type="ECO:0000259" key="11">
    <source>
        <dbReference type="Pfam" id="PF04552"/>
    </source>
</evidence>
<name>M2SED0_9SPHN</name>
<dbReference type="Gene3D" id="1.10.10.60">
    <property type="entry name" value="Homeodomain-like"/>
    <property type="match status" value="1"/>
</dbReference>
<evidence type="ECO:0000256" key="4">
    <source>
        <dbReference type="ARBA" id="ARBA00022695"/>
    </source>
</evidence>
<evidence type="ECO:0000256" key="6">
    <source>
        <dbReference type="ARBA" id="ARBA00023082"/>
    </source>
</evidence>
<keyword evidence="6 9" id="KW-0731">Sigma factor</keyword>
<keyword evidence="5 9" id="KW-0805">Transcription regulation</keyword>
<evidence type="ECO:0000256" key="2">
    <source>
        <dbReference type="ARBA" id="ARBA00022478"/>
    </source>
</evidence>
<evidence type="ECO:0000256" key="10">
    <source>
        <dbReference type="SAM" id="MobiDB-lite"/>
    </source>
</evidence>
<evidence type="ECO:0000313" key="14">
    <source>
        <dbReference type="Proteomes" id="UP000011717"/>
    </source>
</evidence>
<feature type="compositionally biased region" description="Basic and acidic residues" evidence="10">
    <location>
        <begin position="86"/>
        <end position="101"/>
    </location>
</feature>
<organism evidence="13 14">
    <name type="scientific">Pacificimonas flava</name>
    <dbReference type="NCBI Taxonomy" id="1234595"/>
    <lineage>
        <taxon>Bacteria</taxon>
        <taxon>Pseudomonadati</taxon>
        <taxon>Pseudomonadota</taxon>
        <taxon>Alphaproteobacteria</taxon>
        <taxon>Sphingomonadales</taxon>
        <taxon>Sphingosinicellaceae</taxon>
        <taxon>Pacificimonas</taxon>
    </lineage>
</organism>